<dbReference type="InterPro" id="IPR018200">
    <property type="entry name" value="USP_CS"/>
</dbReference>
<dbReference type="InterPro" id="IPR038765">
    <property type="entry name" value="Papain-like_cys_pep_sf"/>
</dbReference>
<evidence type="ECO:0000256" key="1">
    <source>
        <dbReference type="ARBA" id="ARBA00000707"/>
    </source>
</evidence>
<evidence type="ECO:0000313" key="11">
    <source>
        <dbReference type="Proteomes" id="UP000479190"/>
    </source>
</evidence>
<gene>
    <name evidence="10" type="ORF">TBRA_LOCUS3626</name>
</gene>
<feature type="compositionally biased region" description="Basic and acidic residues" evidence="8">
    <location>
        <begin position="83"/>
        <end position="95"/>
    </location>
</feature>
<evidence type="ECO:0000256" key="2">
    <source>
        <dbReference type="ARBA" id="ARBA00009085"/>
    </source>
</evidence>
<keyword evidence="11" id="KW-1185">Reference proteome</keyword>
<feature type="domain" description="USP" evidence="9">
    <location>
        <begin position="1648"/>
        <end position="1975"/>
    </location>
</feature>
<feature type="compositionally biased region" description="Basic and acidic residues" evidence="8">
    <location>
        <begin position="3100"/>
        <end position="3112"/>
    </location>
</feature>
<feature type="compositionally biased region" description="Basic and acidic residues" evidence="8">
    <location>
        <begin position="3217"/>
        <end position="3233"/>
    </location>
</feature>
<evidence type="ECO:0000256" key="7">
    <source>
        <dbReference type="ARBA" id="ARBA00022807"/>
    </source>
</evidence>
<feature type="compositionally biased region" description="Acidic residues" evidence="8">
    <location>
        <begin position="3121"/>
        <end position="3131"/>
    </location>
</feature>
<dbReference type="InterPro" id="IPR050164">
    <property type="entry name" value="Peptidase_C19"/>
</dbReference>
<dbReference type="PROSITE" id="PS50235">
    <property type="entry name" value="USP_3"/>
    <property type="match status" value="1"/>
</dbReference>
<evidence type="ECO:0000256" key="8">
    <source>
        <dbReference type="SAM" id="MobiDB-lite"/>
    </source>
</evidence>
<evidence type="ECO:0000256" key="4">
    <source>
        <dbReference type="ARBA" id="ARBA00022670"/>
    </source>
</evidence>
<protein>
    <recommendedName>
        <fullName evidence="3">ubiquitinyl hydrolase 1</fullName>
        <ecNumber evidence="3">3.4.19.12</ecNumber>
    </recommendedName>
</protein>
<dbReference type="EC" id="3.4.19.12" evidence="3"/>
<dbReference type="PANTHER" id="PTHR24006:SF827">
    <property type="entry name" value="UBIQUITIN CARBOXYL-TERMINAL HYDROLASE 34"/>
    <property type="match status" value="1"/>
</dbReference>
<proteinExistence type="inferred from homology"/>
<accession>A0A6H5I369</accession>
<dbReference type="GO" id="GO:0009966">
    <property type="term" value="P:regulation of signal transduction"/>
    <property type="evidence" value="ECO:0007669"/>
    <property type="project" value="UniProtKB-ARBA"/>
</dbReference>
<dbReference type="Pfam" id="PF00443">
    <property type="entry name" value="UCH"/>
    <property type="match status" value="1"/>
</dbReference>
<feature type="compositionally biased region" description="Basic and acidic residues" evidence="8">
    <location>
        <begin position="493"/>
        <end position="507"/>
    </location>
</feature>
<dbReference type="GO" id="GO:0016579">
    <property type="term" value="P:protein deubiquitination"/>
    <property type="evidence" value="ECO:0007669"/>
    <property type="project" value="InterPro"/>
</dbReference>
<dbReference type="InterPro" id="IPR001394">
    <property type="entry name" value="Peptidase_C19_UCH"/>
</dbReference>
<dbReference type="OrthoDB" id="289038at2759"/>
<dbReference type="PROSITE" id="PS00972">
    <property type="entry name" value="USP_1"/>
    <property type="match status" value="1"/>
</dbReference>
<reference evidence="10 11" key="1">
    <citation type="submission" date="2020-02" db="EMBL/GenBank/DDBJ databases">
        <authorList>
            <person name="Ferguson B K."/>
        </authorList>
    </citation>
    <scope>NUCLEOTIDE SEQUENCE [LARGE SCALE GENOMIC DNA]</scope>
</reference>
<evidence type="ECO:0000256" key="3">
    <source>
        <dbReference type="ARBA" id="ARBA00012759"/>
    </source>
</evidence>
<dbReference type="SUPFAM" id="SSF48371">
    <property type="entry name" value="ARM repeat"/>
    <property type="match status" value="1"/>
</dbReference>
<feature type="compositionally biased region" description="Basic and acidic residues" evidence="8">
    <location>
        <begin position="3145"/>
        <end position="3155"/>
    </location>
</feature>
<evidence type="ECO:0000259" key="9">
    <source>
        <dbReference type="PROSITE" id="PS50235"/>
    </source>
</evidence>
<dbReference type="Gene3D" id="3.90.70.10">
    <property type="entry name" value="Cysteine proteinases"/>
    <property type="match status" value="1"/>
</dbReference>
<dbReference type="CDD" id="cd02659">
    <property type="entry name" value="peptidase_C19C"/>
    <property type="match status" value="1"/>
</dbReference>
<organism evidence="10 11">
    <name type="scientific">Trichogramma brassicae</name>
    <dbReference type="NCBI Taxonomy" id="86971"/>
    <lineage>
        <taxon>Eukaryota</taxon>
        <taxon>Metazoa</taxon>
        <taxon>Ecdysozoa</taxon>
        <taxon>Arthropoda</taxon>
        <taxon>Hexapoda</taxon>
        <taxon>Insecta</taxon>
        <taxon>Pterygota</taxon>
        <taxon>Neoptera</taxon>
        <taxon>Endopterygota</taxon>
        <taxon>Hymenoptera</taxon>
        <taxon>Apocrita</taxon>
        <taxon>Proctotrupomorpha</taxon>
        <taxon>Chalcidoidea</taxon>
        <taxon>Trichogrammatidae</taxon>
        <taxon>Trichogramma</taxon>
    </lineage>
</organism>
<dbReference type="GO" id="GO:0005829">
    <property type="term" value="C:cytosol"/>
    <property type="evidence" value="ECO:0007669"/>
    <property type="project" value="TreeGrafter"/>
</dbReference>
<feature type="compositionally biased region" description="Basic and acidic residues" evidence="8">
    <location>
        <begin position="3182"/>
        <end position="3191"/>
    </location>
</feature>
<dbReference type="Proteomes" id="UP000479190">
    <property type="component" value="Unassembled WGS sequence"/>
</dbReference>
<comment type="similarity">
    <text evidence="2">Belongs to the peptidase C19 family.</text>
</comment>
<evidence type="ECO:0000313" key="10">
    <source>
        <dbReference type="EMBL" id="CAB0031659.1"/>
    </source>
</evidence>
<dbReference type="FunFam" id="3.90.70.10:FF:000014">
    <property type="entry name" value="Ubiquitin carboxyl-terminal hydrolase 34"/>
    <property type="match status" value="1"/>
</dbReference>
<dbReference type="GO" id="GO:0004843">
    <property type="term" value="F:cysteine-type deubiquitinase activity"/>
    <property type="evidence" value="ECO:0007669"/>
    <property type="project" value="UniProtKB-EC"/>
</dbReference>
<name>A0A6H5I369_9HYME</name>
<feature type="region of interest" description="Disordered" evidence="8">
    <location>
        <begin position="83"/>
        <end position="126"/>
    </location>
</feature>
<feature type="region of interest" description="Disordered" evidence="8">
    <location>
        <begin position="1188"/>
        <end position="1236"/>
    </location>
</feature>
<feature type="region of interest" description="Disordered" evidence="8">
    <location>
        <begin position="3095"/>
        <end position="3162"/>
    </location>
</feature>
<dbReference type="PROSITE" id="PS00973">
    <property type="entry name" value="USP_2"/>
    <property type="match status" value="1"/>
</dbReference>
<keyword evidence="7" id="KW-0788">Thiol protease</keyword>
<feature type="compositionally biased region" description="Polar residues" evidence="8">
    <location>
        <begin position="3192"/>
        <end position="3202"/>
    </location>
</feature>
<keyword evidence="6" id="KW-0378">Hydrolase</keyword>
<sequence>MCDVCADFHDLLLSFDERISQEEEEVAILRSSDVEIILQYINQWAQRQCMCCYREIKNFDRFIKLIQNILLTSLQQLQEVHNKQKNAIDKKDKTSGSEGDENEKTEKDKEVAKKSQSPESSRSKLHWTHQDRERLFHLSSKIFLLNFPLYIAMKHGGAINPPAPAKDEGGFCEPHDAEVPAPLIRSVSVFCQQGGFDFMSNCFNLENTMPVGLAHSMVAVICNIKLWLNYNSVSQLFIPLRRCVMKYMCRLTDKELRTPAVRTMADFMWSALKDPIDNVVPNFDEDGLDLAFKYFTSTTLTMRLAGIAQINSHITTFNELCNTESIPDSDTVGKSLAKWLTDNNIISHIFGPNLHVEVIKQSLVVLNMDIMWQAAQLKHCAKPVYDLLGALVKHLAPTPALHLYSLIGKLEPKDHTEQSLFLVSALIKFIWTSSSASYASNVAIERTQTTGILEVEEPSESSDGMEASSPDEEEEQQSLAPSPTEGPSPRKQARADSESDNCLDHSNTRYLPTCLDEMLSDEEGSYSSRISNKSEKNMADFDGEESGCEEELAQLAAQHLSAIHMQNYHPQHSHPALNVRRQACRAAQAARSVRQVARIGTQFNLETVCKPGNTLLWDLLQDDKVSQLGEGLAVEAEKSLCNLLCFNIDRSIPMKFIEGCLENVANNRSVVISLRILPKLLASFQQCQNMDMSSVTTWADQELDMMKHFFNNLKTYVVTGPKGLYSHQVEVQVRLQFLSSIFSPMGSPEYFRLSLQQVDTLWQCLAQDPTCSDELFSWLLSQAKSTDQHALAIETLRHLCMRKLPSLPPETISMTGLSLFQQLCNLARLAAVHMERSLKDVDSVCIDFLWKIALRAKSTEVSMSAIQFLNSFYMSRQLTQEIEFVSQCMAHLAAASADLEVNEEASLRCIQRALLLLRTHLEAFRKKYAFHLRRWSLEGRGAGSHIASNCAERSQHLKIYVQPAGISEKTTFTLLSSDYVADLRAEVSKWWDDRHARLKEESKTLGSPTKNLTSGSTSSVLGSLLTDGPIRMITQGQELTIEYDEKTLAEIGFKDGQLVFISLGAGRGNNRPGKRDIDSPSLLPPPSKDSLPTLLLLRPPYFEQLFTLMSTLDSMKTIQEDGKEVPHAKAQVLSRRVWDTVTLLPTNPTLLQGFQKLDEASLPELLEPSNPHKLMYTLHIVESLSKTSKSPTSFTMNRRDSHNSSASSDYLTLSDGSSGAGDAGTTENSTVNESDDVSTDWSSQFVAHGGLRHLFDIFMSGCLENSDGSEWQQDCLASLLKQLCHLGVTKEKEKENHKRRLKNDKLAIQRLSKELLSLMDVKTVLPRITNILEQAARPRDPNTYKTGLFGRSQVIHYAMALLVCWVHSEPLIGDSLFSDKQSFGSTWLKQLILEDPDPAVRREVSFALYRLCLGSLESEEGVLGACIIDPTASKLIVPLLVQLLVYLPTAEAMHPPQRKTDLQGQSDDCKDMYGSACRDYFWLICRLVDSLPIDAIDEKKSSNQPGMTIDLQALASTAIESILARGYYETRHSSFEDDGLVGLLNLCCNIMAHNPPCKQTKVGQNLLERVFEFLFALPTPRAKHMPKCKSQASRSAAFDLLIELVKSAPENYKILREKLLDQHKPGMRTPFTWDYWPHDDGRSDCGYVGLTNLGATCYMASCMQHLYMMPEARAAILRADVTRANKHQLTLRELQRMFAYLFESERKAYNPRSFCRVYTMNHEPLNTGEQKDMAEFFIDLVSKLEEMTSDLKTLVKNLFCGIISNNVVSLDCEHVSKTLEEFYTVRCQVADMRNLYESLDEVTVKDTLEGDNMYTCSQCGKKVRAEKRACFKKLPRILCFNTMRYTFNMGTMLKEKVNTHFSFPLRLDMSGYMEKKLIPRHYEHCQYDLIGVTVHTGTADGGHYYSFIRDRSTPNKDKWFLFNDAEVKPFDPNQIAAECFGGEMTSKTYDSVTDKFMDFSFEKSNSAYMLFYEWCQDPSSEPPLGNKEDEDGKKDESVSPIVIDAPTKMDITNSTISSVSSIMDMEMEQEEIPEIKLSKELEEWIWQDNMHFLLDKNIFEHTYFSFMWQICSYIPTTLISIESNIMESSSELATAFFLETFIHAKEKPTMMQWIDLLTKQFNNSLVACSAFLDKIANDSWWPVQILVKCPNQMVRQMFQRLCIHVITRLRPSQTPHYTSYESEDDASTVGNQSCVTRFMRSLLVLMEQAKQHLKHLTEYFGLLYDFCRMGEEEAQFLIKAQAITTMVNFYLGHKSHEFVDSISEEEEEEEVVAISTEKLKPASLDKMITLIAVLVDKSRSENQLNLSQSDFTAVAGGKGFPFLYQQIRDNINLQQTRNIIQTLCRWNERLAIHLVNMMFQAITKHTEVCQPFFKMLTLLTDNVTPQGSQTCMTQLILGRVWEVARVAPHGALEWLALAVTRSKYAHTWVLQGMDNWLQHFLIEHQNQRVRTAAAFLLVSLVPSTPFRQGYRNAHRLGMGMNSHRELSLTQEATQILHQVYSALLRLLQPARHFTDISQHGTSKLTSYFALMTYCVVSNQEKIMFGPYLNDLWTLFHPKLSEPSIPVHHNKQALLLFWYHVSNDCPENISLILQNPHITRNIAFNYILADHEDQDVVMFNRVMLPAYYGLLRLCCQQSHQFTRQLAAHQNIQWAFKNITPHPTQYSTAVEELFKLMQLLVARHPDQTEQEEQEVAQFRRGTLTAYLQALDGRSSWATLISAFRILIETDEDRLFVVYNGGLAMSLEAFSMLHIMYHEATACHVSGDLAELIAIIVEFVRCVRQARDTPEPRNILGNCKEWPDILRKLATLLNTYNPPDMRNLAIDLLKELVMTVPNDALLILAPLLSHCHAALQESHATVPPGPYLPRRTSPPGKMPPRPVRPMVQMAVPHSQLEAAKGTDPEYDAALIEFYLPYHELIDVMCRLAINNDCFNDVLINLSAMLGFEGVPLHLALFPRLWLDVHAATHIDKKHIATLLRSNYTVDYVDAVLLDERSSLGVQAIFAFLKTFFPKLATHVLTEQTCSIIDNLVSSLISLADVVDLSNSMPRLIGDLRALDIVYSSGHDLKAPSTLQPALEILLNRCKISRELIKEGKLLPQAESPKKQQKENDLLKRRAKFPVMMDEDDEDDDYDAPLSDNSSSEMMEEFSKPSTKEVDVEASVSNTTELTAPKVLSAVESSVVDGKTDEADTNKSKSSPSGSCKNNLEEEKPSTPIATEELAKPMDQDQTDDEKKQSSNAKPDSNHETSSSSNQPSSNQQSNITPALAMLSVLESAIANLQMILQFQAKNN</sequence>
<dbReference type="InterPro" id="IPR021905">
    <property type="entry name" value="DUF3517"/>
</dbReference>
<evidence type="ECO:0000256" key="5">
    <source>
        <dbReference type="ARBA" id="ARBA00022786"/>
    </source>
</evidence>
<keyword evidence="4" id="KW-0645">Protease</keyword>
<keyword evidence="5" id="KW-0833">Ubl conjugation pathway</keyword>
<dbReference type="PANTHER" id="PTHR24006">
    <property type="entry name" value="UBIQUITIN CARBOXYL-TERMINAL HYDROLASE"/>
    <property type="match status" value="1"/>
</dbReference>
<feature type="compositionally biased region" description="Low complexity" evidence="8">
    <location>
        <begin position="3246"/>
        <end position="3259"/>
    </location>
</feature>
<dbReference type="GO" id="GO:0005634">
    <property type="term" value="C:nucleus"/>
    <property type="evidence" value="ECO:0007669"/>
    <property type="project" value="TreeGrafter"/>
</dbReference>
<dbReference type="InterPro" id="IPR028889">
    <property type="entry name" value="USP"/>
</dbReference>
<feature type="region of interest" description="Disordered" evidence="8">
    <location>
        <begin position="3177"/>
        <end position="3260"/>
    </location>
</feature>
<dbReference type="SUPFAM" id="SSF54001">
    <property type="entry name" value="Cysteine proteinases"/>
    <property type="match status" value="1"/>
</dbReference>
<dbReference type="GO" id="GO:0006508">
    <property type="term" value="P:proteolysis"/>
    <property type="evidence" value="ECO:0007669"/>
    <property type="project" value="UniProtKB-KW"/>
</dbReference>
<dbReference type="EMBL" id="CADCXV010000649">
    <property type="protein sequence ID" value="CAB0031659.1"/>
    <property type="molecule type" value="Genomic_DNA"/>
</dbReference>
<feature type="compositionally biased region" description="Basic and acidic residues" evidence="8">
    <location>
        <begin position="102"/>
        <end position="113"/>
    </location>
</feature>
<dbReference type="InterPro" id="IPR016024">
    <property type="entry name" value="ARM-type_fold"/>
</dbReference>
<evidence type="ECO:0000256" key="6">
    <source>
        <dbReference type="ARBA" id="ARBA00022801"/>
    </source>
</evidence>
<feature type="region of interest" description="Disordered" evidence="8">
    <location>
        <begin position="449"/>
        <end position="507"/>
    </location>
</feature>
<dbReference type="Pfam" id="PF12030">
    <property type="entry name" value="DUF3517"/>
    <property type="match status" value="1"/>
</dbReference>
<comment type="catalytic activity">
    <reaction evidence="1">
        <text>Thiol-dependent hydrolysis of ester, thioester, amide, peptide and isopeptide bonds formed by the C-terminal Gly of ubiquitin (a 76-residue protein attached to proteins as an intracellular targeting signal).</text>
        <dbReference type="EC" id="3.4.19.12"/>
    </reaction>
</comment>